<dbReference type="AlphaFoldDB" id="A0A7W7H6W1"/>
<evidence type="ECO:0000313" key="3">
    <source>
        <dbReference type="Proteomes" id="UP000546162"/>
    </source>
</evidence>
<accession>A0A7W7H6W1</accession>
<keyword evidence="1" id="KW-0812">Transmembrane</keyword>
<proteinExistence type="predicted"/>
<dbReference type="EMBL" id="JACHNB010000001">
    <property type="protein sequence ID" value="MBB4745101.1"/>
    <property type="molecule type" value="Genomic_DNA"/>
</dbReference>
<comment type="caution">
    <text evidence="2">The sequence shown here is derived from an EMBL/GenBank/DDBJ whole genome shotgun (WGS) entry which is preliminary data.</text>
</comment>
<evidence type="ECO:0000313" key="2">
    <source>
        <dbReference type="EMBL" id="MBB4745101.1"/>
    </source>
</evidence>
<evidence type="ECO:0008006" key="4">
    <source>
        <dbReference type="Google" id="ProtNLM"/>
    </source>
</evidence>
<keyword evidence="3" id="KW-1185">Reference proteome</keyword>
<dbReference type="RefSeq" id="WP_185045388.1">
    <property type="nucleotide sequence ID" value="NZ_BOMR01000023.1"/>
</dbReference>
<keyword evidence="1" id="KW-1133">Transmembrane helix</keyword>
<sequence>MREAAPDAPRRAFLWIGIALLLALAAGGGLVYLRTRPAGSPSAMDAAAQAATALRGQKAASLKVSFFDQTGVDVTGDLTVTAGGTAHGTLTDAGGGKADYLASGEDTAVRGDEAWWARRDAARVGALKGLWVRPEALAFPIEAAALEPDSLAGMIDWVRNDGASAPDVTSVAGQPVVGLRRDGWTFLFTRAAPHRLLWFGGATQERAPIAPLQPGNAFTYQSSDMAPPTPPYVSVLVNPPPGDAKATPFPGDTVAEDKTAVKRPKFDVVVNASTCRTATCTWSVTVTNKGNASGEASVIASVSPGMPQTEVRSLGIVQPGASATTATMSFPNPAPTNQDVSADYRAEVFSKELHGSNLKVMRRLQEDGIVVGRSELLSGLDPSQMPTALLALDGMRKAARFDPDKAVQAMENAVTYRALPEVGELVRSGRLENPEILYTKLPNLIFEYDTGAPGTPVHEKLGSRRQLQIAAGMLRQDPAARVALDGVEVLDGKKYRADVLVHAPGKPPSAIQAKSVSSDSVAANVRSALAELQKSAPPNSARVVWLHLEAPAGYPHAAGRDYFDAVFDDVGSDLCKKADEVVVVNQAGLQRWTKQQLPGCG</sequence>
<protein>
    <recommendedName>
        <fullName evidence="4">CARDB domain-containing protein</fullName>
    </recommendedName>
</protein>
<organism evidence="2 3">
    <name type="scientific">Actinoplanes octamycinicus</name>
    <dbReference type="NCBI Taxonomy" id="135948"/>
    <lineage>
        <taxon>Bacteria</taxon>
        <taxon>Bacillati</taxon>
        <taxon>Actinomycetota</taxon>
        <taxon>Actinomycetes</taxon>
        <taxon>Micromonosporales</taxon>
        <taxon>Micromonosporaceae</taxon>
        <taxon>Actinoplanes</taxon>
    </lineage>
</organism>
<gene>
    <name evidence="2" type="ORF">BJY16_008560</name>
</gene>
<evidence type="ECO:0000256" key="1">
    <source>
        <dbReference type="SAM" id="Phobius"/>
    </source>
</evidence>
<name>A0A7W7H6W1_9ACTN</name>
<dbReference type="Proteomes" id="UP000546162">
    <property type="component" value="Unassembled WGS sequence"/>
</dbReference>
<feature type="transmembrane region" description="Helical" evidence="1">
    <location>
        <begin position="12"/>
        <end position="33"/>
    </location>
</feature>
<reference evidence="2 3" key="1">
    <citation type="submission" date="2020-08" db="EMBL/GenBank/DDBJ databases">
        <title>Sequencing the genomes of 1000 actinobacteria strains.</title>
        <authorList>
            <person name="Klenk H.-P."/>
        </authorList>
    </citation>
    <scope>NUCLEOTIDE SEQUENCE [LARGE SCALE GENOMIC DNA]</scope>
    <source>
        <strain evidence="2 3">DSM 45809</strain>
    </source>
</reference>
<keyword evidence="1" id="KW-0472">Membrane</keyword>